<dbReference type="Pfam" id="PF00326">
    <property type="entry name" value="Peptidase_S9"/>
    <property type="match status" value="1"/>
</dbReference>
<feature type="domain" description="Peptidase S9 prolyl oligopeptidase catalytic" evidence="2">
    <location>
        <begin position="81"/>
        <end position="250"/>
    </location>
</feature>
<dbReference type="InterPro" id="IPR050261">
    <property type="entry name" value="FrsA_esterase"/>
</dbReference>
<evidence type="ECO:0000256" key="1">
    <source>
        <dbReference type="ARBA" id="ARBA00022801"/>
    </source>
</evidence>
<dbReference type="EMBL" id="MGHD01000007">
    <property type="protein sequence ID" value="OGM60230.1"/>
    <property type="molecule type" value="Genomic_DNA"/>
</dbReference>
<dbReference type="Gene3D" id="3.40.50.1820">
    <property type="entry name" value="alpha/beta hydrolase"/>
    <property type="match status" value="1"/>
</dbReference>
<name>A0A1F8B8H4_9BACT</name>
<reference evidence="3 4" key="1">
    <citation type="journal article" date="2016" name="Nat. Commun.">
        <title>Thousands of microbial genomes shed light on interconnected biogeochemical processes in an aquifer system.</title>
        <authorList>
            <person name="Anantharaman K."/>
            <person name="Brown C.T."/>
            <person name="Hug L.A."/>
            <person name="Sharon I."/>
            <person name="Castelle C.J."/>
            <person name="Probst A.J."/>
            <person name="Thomas B.C."/>
            <person name="Singh A."/>
            <person name="Wilkins M.J."/>
            <person name="Karaoz U."/>
            <person name="Brodie E.L."/>
            <person name="Williams K.H."/>
            <person name="Hubbard S.S."/>
            <person name="Banfield J.F."/>
        </authorList>
    </citation>
    <scope>NUCLEOTIDE SEQUENCE [LARGE SCALE GENOMIC DNA]</scope>
</reference>
<evidence type="ECO:0000259" key="2">
    <source>
        <dbReference type="Pfam" id="PF00326"/>
    </source>
</evidence>
<evidence type="ECO:0000313" key="3">
    <source>
        <dbReference type="EMBL" id="OGM60230.1"/>
    </source>
</evidence>
<dbReference type="GO" id="GO:0008236">
    <property type="term" value="F:serine-type peptidase activity"/>
    <property type="evidence" value="ECO:0007669"/>
    <property type="project" value="InterPro"/>
</dbReference>
<dbReference type="Proteomes" id="UP000176404">
    <property type="component" value="Unassembled WGS sequence"/>
</dbReference>
<evidence type="ECO:0000313" key="4">
    <source>
        <dbReference type="Proteomes" id="UP000176404"/>
    </source>
</evidence>
<gene>
    <name evidence="3" type="ORF">A2892_04270</name>
</gene>
<dbReference type="InterPro" id="IPR029058">
    <property type="entry name" value="AB_hydrolase_fold"/>
</dbReference>
<dbReference type="PANTHER" id="PTHR22946:SF9">
    <property type="entry name" value="POLYKETIDE TRANSFERASE AF380"/>
    <property type="match status" value="1"/>
</dbReference>
<sequence length="252" mass="28280">MEKVYFNNSKGDRLCGVISNPASDKSRPIVIMAHGFSTSKNSDTYVSLSKNLDSHKISSFRFDFYGHGESEGKFEDVTVSEAVDDILQAIKYLKKQGYKKIGLMGGSFGGIASIMAASKSEKLYLLVLKSPVSNYLEKEMETKSEKELEDWKNLGYRNYESGDGRKLKLNYTFYEDFKNNDGFKAAPRIKTPTLIVHGDKDETVPYSQSVKTSKLIPNCKLYTVKGANHHYDGEGLKEAALRVMTKFIVDNS</sequence>
<dbReference type="InterPro" id="IPR001375">
    <property type="entry name" value="Peptidase_S9_cat"/>
</dbReference>
<organism evidence="3 4">
    <name type="scientific">Candidatus Woesebacteria bacterium RIFCSPLOWO2_01_FULL_39_10b</name>
    <dbReference type="NCBI Taxonomy" id="1802517"/>
    <lineage>
        <taxon>Bacteria</taxon>
        <taxon>Candidatus Woeseibacteriota</taxon>
    </lineage>
</organism>
<protein>
    <recommendedName>
        <fullName evidence="2">Peptidase S9 prolyl oligopeptidase catalytic domain-containing protein</fullName>
    </recommendedName>
</protein>
<dbReference type="STRING" id="1802517.A2892_04270"/>
<proteinExistence type="predicted"/>
<dbReference type="PANTHER" id="PTHR22946">
    <property type="entry name" value="DIENELACTONE HYDROLASE DOMAIN-CONTAINING PROTEIN-RELATED"/>
    <property type="match status" value="1"/>
</dbReference>
<keyword evidence="1" id="KW-0378">Hydrolase</keyword>
<dbReference type="GO" id="GO:0006508">
    <property type="term" value="P:proteolysis"/>
    <property type="evidence" value="ECO:0007669"/>
    <property type="project" value="InterPro"/>
</dbReference>
<dbReference type="AlphaFoldDB" id="A0A1F8B8H4"/>
<dbReference type="SUPFAM" id="SSF53474">
    <property type="entry name" value="alpha/beta-Hydrolases"/>
    <property type="match status" value="1"/>
</dbReference>
<comment type="caution">
    <text evidence="3">The sequence shown here is derived from an EMBL/GenBank/DDBJ whole genome shotgun (WGS) entry which is preliminary data.</text>
</comment>
<accession>A0A1F8B8H4</accession>
<dbReference type="GO" id="GO:0052689">
    <property type="term" value="F:carboxylic ester hydrolase activity"/>
    <property type="evidence" value="ECO:0007669"/>
    <property type="project" value="UniProtKB-ARBA"/>
</dbReference>